<dbReference type="GO" id="GO:0006355">
    <property type="term" value="P:regulation of DNA-templated transcription"/>
    <property type="evidence" value="ECO:0007669"/>
    <property type="project" value="InterPro"/>
</dbReference>
<keyword evidence="1" id="KW-0597">Phosphoprotein</keyword>
<dbReference type="SUPFAM" id="SSF52172">
    <property type="entry name" value="CheY-like"/>
    <property type="match status" value="1"/>
</dbReference>
<dbReference type="SUPFAM" id="SSF46894">
    <property type="entry name" value="C-terminal effector domain of the bipartite response regulators"/>
    <property type="match status" value="1"/>
</dbReference>
<keyword evidence="3 4" id="KW-0238">DNA-binding</keyword>
<dbReference type="Pfam" id="PF00486">
    <property type="entry name" value="Trans_reg_C"/>
    <property type="match status" value="1"/>
</dbReference>
<proteinExistence type="predicted"/>
<evidence type="ECO:0000256" key="1">
    <source>
        <dbReference type="ARBA" id="ARBA00022553"/>
    </source>
</evidence>
<dbReference type="GO" id="GO:0000976">
    <property type="term" value="F:transcription cis-regulatory region binding"/>
    <property type="evidence" value="ECO:0007669"/>
    <property type="project" value="TreeGrafter"/>
</dbReference>
<dbReference type="InterPro" id="IPR011006">
    <property type="entry name" value="CheY-like_superfamily"/>
</dbReference>
<dbReference type="CDD" id="cd00383">
    <property type="entry name" value="trans_reg_C"/>
    <property type="match status" value="1"/>
</dbReference>
<dbReference type="SMART" id="SM00862">
    <property type="entry name" value="Trans_reg_C"/>
    <property type="match status" value="1"/>
</dbReference>
<reference evidence="6 8" key="2">
    <citation type="submission" date="2019-12" db="EMBL/GenBank/DDBJ databases">
        <title>Rhizobium genotypes associated with high levels of biological nitrogen fixation by grain legumes in a temperate-maritime cropping system.</title>
        <authorList>
            <person name="Maluk M."/>
            <person name="Francesc Ferrando Molina F."/>
            <person name="Lopez Del Egido L."/>
            <person name="Lafos M."/>
            <person name="Langarica-Fuentes A."/>
            <person name="Gebre Yohannes G."/>
            <person name="Young M.W."/>
            <person name="Martin P."/>
            <person name="Gantlett R."/>
            <person name="Kenicer G."/>
            <person name="Hawes C."/>
            <person name="Begg G.S."/>
            <person name="Quilliam R.S."/>
            <person name="Squire G.R."/>
            <person name="Poole P.S."/>
            <person name="Young P.W."/>
            <person name="Iannetta P.M."/>
            <person name="James E.K."/>
        </authorList>
    </citation>
    <scope>NUCLEOTIDE SEQUENCE [LARGE SCALE GENOMIC DNA]</scope>
    <source>
        <strain evidence="6 8">JHI1096</strain>
    </source>
</reference>
<evidence type="ECO:0000313" key="8">
    <source>
        <dbReference type="Proteomes" id="UP000471560"/>
    </source>
</evidence>
<protein>
    <submittedName>
        <fullName evidence="6">DNA-binding response regulator</fullName>
    </submittedName>
    <submittedName>
        <fullName evidence="7">Transcriptional regulator</fullName>
    </submittedName>
</protein>
<organism evidence="7">
    <name type="scientific">Rhizobium leguminosarum</name>
    <dbReference type="NCBI Taxonomy" id="384"/>
    <lineage>
        <taxon>Bacteria</taxon>
        <taxon>Pseudomonadati</taxon>
        <taxon>Pseudomonadota</taxon>
        <taxon>Alphaproteobacteria</taxon>
        <taxon>Hyphomicrobiales</taxon>
        <taxon>Rhizobiaceae</taxon>
        <taxon>Rhizobium/Agrobacterium group</taxon>
        <taxon>Rhizobium</taxon>
    </lineage>
</organism>
<evidence type="ECO:0000313" key="6">
    <source>
        <dbReference type="EMBL" id="NEI38850.1"/>
    </source>
</evidence>
<evidence type="ECO:0000313" key="7">
    <source>
        <dbReference type="EMBL" id="OAP97684.1"/>
    </source>
</evidence>
<dbReference type="GO" id="GO:0005829">
    <property type="term" value="C:cytosol"/>
    <property type="evidence" value="ECO:0007669"/>
    <property type="project" value="TreeGrafter"/>
</dbReference>
<dbReference type="PROSITE" id="PS51755">
    <property type="entry name" value="OMPR_PHOB"/>
    <property type="match status" value="1"/>
</dbReference>
<dbReference type="InterPro" id="IPR039420">
    <property type="entry name" value="WalR-like"/>
</dbReference>
<dbReference type="AlphaFoldDB" id="A0A179C208"/>
<evidence type="ECO:0000256" key="3">
    <source>
        <dbReference type="ARBA" id="ARBA00023125"/>
    </source>
</evidence>
<dbReference type="PANTHER" id="PTHR48111">
    <property type="entry name" value="REGULATOR OF RPOS"/>
    <property type="match status" value="1"/>
</dbReference>
<evidence type="ECO:0000256" key="4">
    <source>
        <dbReference type="PROSITE-ProRule" id="PRU01091"/>
    </source>
</evidence>
<feature type="domain" description="OmpR/PhoB-type" evidence="5">
    <location>
        <begin position="128"/>
        <end position="226"/>
    </location>
</feature>
<feature type="DNA-binding region" description="OmpR/PhoB-type" evidence="4">
    <location>
        <begin position="128"/>
        <end position="226"/>
    </location>
</feature>
<sequence length="230" mass="25151">MSELLAIVSQDADYYLMLSYILKGAGYRTMLVDVPSEAVATAEERNAAAIIVDCQPGSQILADIASGLKERGLTSDVTLIALVAERAAYLDILKADVDESFTRPMPPERLLSYLHGTIGNTSGEATSRLAPIFDDMKLDVSGRRVLVRGMPVNLSPIEFRLLRALMGDAGRVLSRAELIAVAWPKSAFVEPRTVDVHIGRLRRALRRALGRDVIRTVPKEGYAIDIVQSM</sequence>
<dbReference type="EMBL" id="WUEZ01000070">
    <property type="protein sequence ID" value="NEI38850.1"/>
    <property type="molecule type" value="Genomic_DNA"/>
</dbReference>
<dbReference type="GO" id="GO:0000156">
    <property type="term" value="F:phosphorelay response regulator activity"/>
    <property type="evidence" value="ECO:0007669"/>
    <property type="project" value="TreeGrafter"/>
</dbReference>
<keyword evidence="2" id="KW-0902">Two-component regulatory system</keyword>
<dbReference type="InterPro" id="IPR036388">
    <property type="entry name" value="WH-like_DNA-bd_sf"/>
</dbReference>
<evidence type="ECO:0000259" key="5">
    <source>
        <dbReference type="PROSITE" id="PS51755"/>
    </source>
</evidence>
<gene>
    <name evidence="7" type="ORF">A4U53_36300</name>
    <name evidence="6" type="ORF">GR204_33780</name>
</gene>
<dbReference type="InterPro" id="IPR001867">
    <property type="entry name" value="OmpR/PhoB-type_DNA-bd"/>
</dbReference>
<evidence type="ECO:0000256" key="2">
    <source>
        <dbReference type="ARBA" id="ARBA00023012"/>
    </source>
</evidence>
<dbReference type="RefSeq" id="WP_064244944.1">
    <property type="nucleotide sequence ID" value="NZ_CAXUSC020000004.1"/>
</dbReference>
<dbReference type="GO" id="GO:0032993">
    <property type="term" value="C:protein-DNA complex"/>
    <property type="evidence" value="ECO:0007669"/>
    <property type="project" value="TreeGrafter"/>
</dbReference>
<dbReference type="EMBL" id="LWBS01000002">
    <property type="protein sequence ID" value="OAP97684.1"/>
    <property type="molecule type" value="Genomic_DNA"/>
</dbReference>
<dbReference type="Gene3D" id="3.40.50.2300">
    <property type="match status" value="1"/>
</dbReference>
<dbReference type="InterPro" id="IPR016032">
    <property type="entry name" value="Sig_transdc_resp-reg_C-effctor"/>
</dbReference>
<reference evidence="7" key="1">
    <citation type="submission" date="2016-04" db="EMBL/GenBank/DDBJ databases">
        <title>Fast-growing isolate from the root nodules of Vavilovia formosa.</title>
        <authorList>
            <person name="Kimeklis A."/>
            <person name="Safronova V."/>
            <person name="Belimov A."/>
            <person name="Andronov E."/>
        </authorList>
    </citation>
    <scope>NUCLEOTIDE SEQUENCE [LARGE SCALE GENOMIC DNA]</scope>
    <source>
        <strain evidence="7">Vaf-46</strain>
    </source>
</reference>
<dbReference type="Proteomes" id="UP000471560">
    <property type="component" value="Unassembled WGS sequence"/>
</dbReference>
<name>A0A179C208_RHILE</name>
<accession>A0A179C208</accession>
<comment type="caution">
    <text evidence="7">The sequence shown here is derived from an EMBL/GenBank/DDBJ whole genome shotgun (WGS) entry which is preliminary data.</text>
</comment>
<dbReference type="PANTHER" id="PTHR48111:SF40">
    <property type="entry name" value="PHOSPHATE REGULON TRANSCRIPTIONAL REGULATORY PROTEIN PHOB"/>
    <property type="match status" value="1"/>
</dbReference>
<dbReference type="Gene3D" id="1.10.10.10">
    <property type="entry name" value="Winged helix-like DNA-binding domain superfamily/Winged helix DNA-binding domain"/>
    <property type="match status" value="1"/>
</dbReference>